<dbReference type="Proteomes" id="UP000663193">
    <property type="component" value="Chromosome 3"/>
</dbReference>
<proteinExistence type="predicted"/>
<feature type="region of interest" description="Disordered" evidence="1">
    <location>
        <begin position="1"/>
        <end position="28"/>
    </location>
</feature>
<feature type="compositionally biased region" description="Polar residues" evidence="1">
    <location>
        <begin position="1"/>
        <end position="14"/>
    </location>
</feature>
<evidence type="ECO:0000313" key="3">
    <source>
        <dbReference type="Proteomes" id="UP000663193"/>
    </source>
</evidence>
<keyword evidence="3" id="KW-1185">Reference proteome</keyword>
<gene>
    <name evidence="2" type="ORF">JI435_039460</name>
</gene>
<dbReference type="AlphaFoldDB" id="A0A7U2EVC8"/>
<organism evidence="2 3">
    <name type="scientific">Phaeosphaeria nodorum (strain SN15 / ATCC MYA-4574 / FGSC 10173)</name>
    <name type="common">Glume blotch fungus</name>
    <name type="synonym">Parastagonospora nodorum</name>
    <dbReference type="NCBI Taxonomy" id="321614"/>
    <lineage>
        <taxon>Eukaryota</taxon>
        <taxon>Fungi</taxon>
        <taxon>Dikarya</taxon>
        <taxon>Ascomycota</taxon>
        <taxon>Pezizomycotina</taxon>
        <taxon>Dothideomycetes</taxon>
        <taxon>Pleosporomycetidae</taxon>
        <taxon>Pleosporales</taxon>
        <taxon>Pleosporineae</taxon>
        <taxon>Phaeosphaeriaceae</taxon>
        <taxon>Parastagonospora</taxon>
    </lineage>
</organism>
<name>A0A7U2EVC8_PHANO</name>
<protein>
    <submittedName>
        <fullName evidence="2">Uncharacterized protein</fullName>
    </submittedName>
</protein>
<dbReference type="EMBL" id="CP069025">
    <property type="protein sequence ID" value="QRC93760.1"/>
    <property type="molecule type" value="Genomic_DNA"/>
</dbReference>
<sequence length="109" mass="11814">MLSLAGTSPESEQPTHPHLFGTGGERSTQQAYAYRPRLPRTVRGVVLVMVSGGKVVHSGGVASHGEVANRPSRYRVAEESMNACMDASKASIEDSRWLPNWGLWSSMTT</sequence>
<dbReference type="VEuPathDB" id="FungiDB:JI435_039460"/>
<accession>A0A7U2EVC8</accession>
<reference evidence="3" key="1">
    <citation type="journal article" date="2021" name="BMC Genomics">
        <title>Chromosome-level genome assembly and manually-curated proteome of model necrotroph Parastagonospora nodorum Sn15 reveals a genome-wide trove of candidate effector homologs, and redundancy of virulence-related functions within an accessory chromosome.</title>
        <authorList>
            <person name="Bertazzoni S."/>
            <person name="Jones D.A.B."/>
            <person name="Phan H.T."/>
            <person name="Tan K.-C."/>
            <person name="Hane J.K."/>
        </authorList>
    </citation>
    <scope>NUCLEOTIDE SEQUENCE [LARGE SCALE GENOMIC DNA]</scope>
    <source>
        <strain evidence="3">SN15 / ATCC MYA-4574 / FGSC 10173)</strain>
    </source>
</reference>
<evidence type="ECO:0000256" key="1">
    <source>
        <dbReference type="SAM" id="MobiDB-lite"/>
    </source>
</evidence>
<evidence type="ECO:0000313" key="2">
    <source>
        <dbReference type="EMBL" id="QRC93760.1"/>
    </source>
</evidence>